<sequence>MQKKLCSKRLSFELINVTSSTQANSYDCGVYLLIFAEKISSKFNEHMDLCDISGIKTITTEDADQYRKDILKIIESFVFYEISKNIFVKR</sequence>
<evidence type="ECO:0000256" key="2">
    <source>
        <dbReference type="ARBA" id="ARBA00022670"/>
    </source>
</evidence>
<evidence type="ECO:0000256" key="3">
    <source>
        <dbReference type="ARBA" id="ARBA00022801"/>
    </source>
</evidence>
<feature type="domain" description="Ubiquitin-like protease family profile" evidence="4">
    <location>
        <begin position="18"/>
        <end position="70"/>
    </location>
</feature>
<protein>
    <submittedName>
        <fullName evidence="6">Ubiquitin-like protease family profile domain-containing protein</fullName>
    </submittedName>
</protein>
<evidence type="ECO:0000259" key="4">
    <source>
        <dbReference type="Pfam" id="PF02902"/>
    </source>
</evidence>
<keyword evidence="5" id="KW-1185">Reference proteome</keyword>
<evidence type="ECO:0000313" key="5">
    <source>
        <dbReference type="Proteomes" id="UP000887565"/>
    </source>
</evidence>
<evidence type="ECO:0000313" key="6">
    <source>
        <dbReference type="WBParaSite" id="nRc.2.0.1.t21080-RA"/>
    </source>
</evidence>
<dbReference type="InterPro" id="IPR038765">
    <property type="entry name" value="Papain-like_cys_pep_sf"/>
</dbReference>
<keyword evidence="2" id="KW-0645">Protease</keyword>
<dbReference type="GO" id="GO:0008234">
    <property type="term" value="F:cysteine-type peptidase activity"/>
    <property type="evidence" value="ECO:0007669"/>
    <property type="project" value="InterPro"/>
</dbReference>
<dbReference type="WBParaSite" id="nRc.2.0.1.t21080-RA">
    <property type="protein sequence ID" value="nRc.2.0.1.t21080-RA"/>
    <property type="gene ID" value="nRc.2.0.1.g21080"/>
</dbReference>
<reference evidence="6" key="1">
    <citation type="submission" date="2022-11" db="UniProtKB">
        <authorList>
            <consortium name="WormBaseParasite"/>
        </authorList>
    </citation>
    <scope>IDENTIFICATION</scope>
</reference>
<dbReference type="SUPFAM" id="SSF54001">
    <property type="entry name" value="Cysteine proteinases"/>
    <property type="match status" value="1"/>
</dbReference>
<dbReference type="GO" id="GO:0006508">
    <property type="term" value="P:proteolysis"/>
    <property type="evidence" value="ECO:0007669"/>
    <property type="project" value="UniProtKB-KW"/>
</dbReference>
<dbReference type="Gene3D" id="1.10.418.20">
    <property type="match status" value="1"/>
</dbReference>
<organism evidence="5 6">
    <name type="scientific">Romanomermis culicivorax</name>
    <name type="common">Nematode worm</name>
    <dbReference type="NCBI Taxonomy" id="13658"/>
    <lineage>
        <taxon>Eukaryota</taxon>
        <taxon>Metazoa</taxon>
        <taxon>Ecdysozoa</taxon>
        <taxon>Nematoda</taxon>
        <taxon>Enoplea</taxon>
        <taxon>Dorylaimia</taxon>
        <taxon>Mermithida</taxon>
        <taxon>Mermithoidea</taxon>
        <taxon>Mermithidae</taxon>
        <taxon>Romanomermis</taxon>
    </lineage>
</organism>
<comment type="similarity">
    <text evidence="1">Belongs to the peptidase C48 family.</text>
</comment>
<accession>A0A915J4L7</accession>
<dbReference type="Pfam" id="PF02902">
    <property type="entry name" value="Peptidase_C48"/>
    <property type="match status" value="1"/>
</dbReference>
<name>A0A915J4L7_ROMCU</name>
<proteinExistence type="inferred from homology"/>
<dbReference type="InterPro" id="IPR003653">
    <property type="entry name" value="Peptidase_C48_C"/>
</dbReference>
<keyword evidence="3" id="KW-0378">Hydrolase</keyword>
<dbReference type="Proteomes" id="UP000887565">
    <property type="component" value="Unplaced"/>
</dbReference>
<evidence type="ECO:0000256" key="1">
    <source>
        <dbReference type="ARBA" id="ARBA00005234"/>
    </source>
</evidence>
<dbReference type="AlphaFoldDB" id="A0A915J4L7"/>